<name>A0AAU2VHD4_9ACTN</name>
<reference evidence="2" key="1">
    <citation type="submission" date="2022-10" db="EMBL/GenBank/DDBJ databases">
        <title>The complete genomes of actinobacterial strains from the NBC collection.</title>
        <authorList>
            <person name="Joergensen T.S."/>
            <person name="Alvarez Arevalo M."/>
            <person name="Sterndorff E.B."/>
            <person name="Faurdal D."/>
            <person name="Vuksanovic O."/>
            <person name="Mourched A.-S."/>
            <person name="Charusanti P."/>
            <person name="Shaw S."/>
            <person name="Blin K."/>
            <person name="Weber T."/>
        </authorList>
    </citation>
    <scope>NUCLEOTIDE SEQUENCE</scope>
    <source>
        <strain evidence="2">NBC_00003</strain>
    </source>
</reference>
<accession>A0AAU2VHD4</accession>
<gene>
    <name evidence="2" type="ORF">OG549_08605</name>
</gene>
<feature type="region of interest" description="Disordered" evidence="1">
    <location>
        <begin position="39"/>
        <end position="60"/>
    </location>
</feature>
<protein>
    <submittedName>
        <fullName evidence="2">Uncharacterized protein</fullName>
    </submittedName>
</protein>
<organism evidence="2">
    <name type="scientific">Streptomyces sp. NBC_00003</name>
    <dbReference type="NCBI Taxonomy" id="2903608"/>
    <lineage>
        <taxon>Bacteria</taxon>
        <taxon>Bacillati</taxon>
        <taxon>Actinomycetota</taxon>
        <taxon>Actinomycetes</taxon>
        <taxon>Kitasatosporales</taxon>
        <taxon>Streptomycetaceae</taxon>
        <taxon>Streptomyces</taxon>
    </lineage>
</organism>
<proteinExistence type="predicted"/>
<dbReference type="EMBL" id="CP108318">
    <property type="protein sequence ID" value="WTW66748.1"/>
    <property type="molecule type" value="Genomic_DNA"/>
</dbReference>
<sequence>MDPHLDGLGRDLVRVDEGAGDALDQFALELDVAGTLLNGEAIGSAGPDQEADRDRSDQLS</sequence>
<feature type="compositionally biased region" description="Basic and acidic residues" evidence="1">
    <location>
        <begin position="50"/>
        <end position="60"/>
    </location>
</feature>
<evidence type="ECO:0000313" key="2">
    <source>
        <dbReference type="EMBL" id="WTW66748.1"/>
    </source>
</evidence>
<dbReference type="AlphaFoldDB" id="A0AAU2VHD4"/>
<evidence type="ECO:0000256" key="1">
    <source>
        <dbReference type="SAM" id="MobiDB-lite"/>
    </source>
</evidence>